<name>A0A4Y2T7I6_ARAVE</name>
<evidence type="ECO:0000313" key="1">
    <source>
        <dbReference type="EMBL" id="GBN95065.1"/>
    </source>
</evidence>
<accession>A0A4Y2T7I6</accession>
<reference evidence="1 2" key="1">
    <citation type="journal article" date="2019" name="Sci. Rep.">
        <title>Orb-weaving spider Araneus ventricosus genome elucidates the spidroin gene catalogue.</title>
        <authorList>
            <person name="Kono N."/>
            <person name="Nakamura H."/>
            <person name="Ohtoshi R."/>
            <person name="Moran D.A.P."/>
            <person name="Shinohara A."/>
            <person name="Yoshida Y."/>
            <person name="Fujiwara M."/>
            <person name="Mori M."/>
            <person name="Tomita M."/>
            <person name="Arakawa K."/>
        </authorList>
    </citation>
    <scope>NUCLEOTIDE SEQUENCE [LARGE SCALE GENOMIC DNA]</scope>
</reference>
<proteinExistence type="predicted"/>
<dbReference type="AlphaFoldDB" id="A0A4Y2T7I6"/>
<evidence type="ECO:0000313" key="2">
    <source>
        <dbReference type="Proteomes" id="UP000499080"/>
    </source>
</evidence>
<dbReference type="EMBL" id="BGPR01025839">
    <property type="protein sequence ID" value="GBN95065.1"/>
    <property type="molecule type" value="Genomic_DNA"/>
</dbReference>
<gene>
    <name evidence="1" type="ORF">AVEN_9656_1</name>
</gene>
<comment type="caution">
    <text evidence="1">The sequence shown here is derived from an EMBL/GenBank/DDBJ whole genome shotgun (WGS) entry which is preliminary data.</text>
</comment>
<protein>
    <submittedName>
        <fullName evidence="1">Uncharacterized protein</fullName>
    </submittedName>
</protein>
<keyword evidence="2" id="KW-1185">Reference proteome</keyword>
<organism evidence="1 2">
    <name type="scientific">Araneus ventricosus</name>
    <name type="common">Orbweaver spider</name>
    <name type="synonym">Epeira ventricosa</name>
    <dbReference type="NCBI Taxonomy" id="182803"/>
    <lineage>
        <taxon>Eukaryota</taxon>
        <taxon>Metazoa</taxon>
        <taxon>Ecdysozoa</taxon>
        <taxon>Arthropoda</taxon>
        <taxon>Chelicerata</taxon>
        <taxon>Arachnida</taxon>
        <taxon>Araneae</taxon>
        <taxon>Araneomorphae</taxon>
        <taxon>Entelegynae</taxon>
        <taxon>Araneoidea</taxon>
        <taxon>Araneidae</taxon>
        <taxon>Araneus</taxon>
    </lineage>
</organism>
<dbReference type="Proteomes" id="UP000499080">
    <property type="component" value="Unassembled WGS sequence"/>
</dbReference>
<sequence length="99" mass="10581">MCSSSNDPYCALGVNRSIDDVSSLGEVVVGGWDYLANGGVSSQQRRAPYGGSSVDSDLEPETLHFLKAETFPTRPPLAALNGEQCRLQVSPTSSDKFQN</sequence>